<protein>
    <submittedName>
        <fullName evidence="1">Uncharacterized protein</fullName>
    </submittedName>
</protein>
<evidence type="ECO:0000313" key="1">
    <source>
        <dbReference type="EMBL" id="KAI3754584.1"/>
    </source>
</evidence>
<dbReference type="Proteomes" id="UP001056120">
    <property type="component" value="Linkage Group LG18"/>
</dbReference>
<sequence>MEHKGRIASPVFFFTLLCVHCMIDCVKARRSIQEQGVVGQVDLCAGIVGPSWNVTKQRKSPCPTLVVWVPKKPGFTEFVKVNERNEVEGGFSIDVFCHAIQLLPFNVRPIFKPFVNKKG</sequence>
<gene>
    <name evidence="1" type="ORF">L1987_54371</name>
</gene>
<evidence type="ECO:0000313" key="2">
    <source>
        <dbReference type="Proteomes" id="UP001056120"/>
    </source>
</evidence>
<accession>A0ACB9E6I2</accession>
<proteinExistence type="predicted"/>
<dbReference type="EMBL" id="CM042035">
    <property type="protein sequence ID" value="KAI3754584.1"/>
    <property type="molecule type" value="Genomic_DNA"/>
</dbReference>
<name>A0ACB9E6I2_9ASTR</name>
<organism evidence="1 2">
    <name type="scientific">Smallanthus sonchifolius</name>
    <dbReference type="NCBI Taxonomy" id="185202"/>
    <lineage>
        <taxon>Eukaryota</taxon>
        <taxon>Viridiplantae</taxon>
        <taxon>Streptophyta</taxon>
        <taxon>Embryophyta</taxon>
        <taxon>Tracheophyta</taxon>
        <taxon>Spermatophyta</taxon>
        <taxon>Magnoliopsida</taxon>
        <taxon>eudicotyledons</taxon>
        <taxon>Gunneridae</taxon>
        <taxon>Pentapetalae</taxon>
        <taxon>asterids</taxon>
        <taxon>campanulids</taxon>
        <taxon>Asterales</taxon>
        <taxon>Asteraceae</taxon>
        <taxon>Asteroideae</taxon>
        <taxon>Heliantheae alliance</taxon>
        <taxon>Millerieae</taxon>
        <taxon>Smallanthus</taxon>
    </lineage>
</organism>
<keyword evidence="2" id="KW-1185">Reference proteome</keyword>
<reference evidence="1 2" key="2">
    <citation type="journal article" date="2022" name="Mol. Ecol. Resour.">
        <title>The genomes of chicory, endive, great burdock and yacon provide insights into Asteraceae paleo-polyploidization history and plant inulin production.</title>
        <authorList>
            <person name="Fan W."/>
            <person name="Wang S."/>
            <person name="Wang H."/>
            <person name="Wang A."/>
            <person name="Jiang F."/>
            <person name="Liu H."/>
            <person name="Zhao H."/>
            <person name="Xu D."/>
            <person name="Zhang Y."/>
        </authorList>
    </citation>
    <scope>NUCLEOTIDE SEQUENCE [LARGE SCALE GENOMIC DNA]</scope>
    <source>
        <strain evidence="2">cv. Yunnan</strain>
        <tissue evidence="1">Leaves</tissue>
    </source>
</reference>
<reference evidence="2" key="1">
    <citation type="journal article" date="2022" name="Mol. Ecol. Resour.">
        <title>The genomes of chicory, endive, great burdock and yacon provide insights into Asteraceae palaeo-polyploidization history and plant inulin production.</title>
        <authorList>
            <person name="Fan W."/>
            <person name="Wang S."/>
            <person name="Wang H."/>
            <person name="Wang A."/>
            <person name="Jiang F."/>
            <person name="Liu H."/>
            <person name="Zhao H."/>
            <person name="Xu D."/>
            <person name="Zhang Y."/>
        </authorList>
    </citation>
    <scope>NUCLEOTIDE SEQUENCE [LARGE SCALE GENOMIC DNA]</scope>
    <source>
        <strain evidence="2">cv. Yunnan</strain>
    </source>
</reference>
<comment type="caution">
    <text evidence="1">The sequence shown here is derived from an EMBL/GenBank/DDBJ whole genome shotgun (WGS) entry which is preliminary data.</text>
</comment>